<dbReference type="EMBL" id="CP063982">
    <property type="protein sequence ID" value="UOD49392.1"/>
    <property type="molecule type" value="Genomic_DNA"/>
</dbReference>
<dbReference type="RefSeq" id="WP_243477552.1">
    <property type="nucleotide sequence ID" value="NZ_CP063982.1"/>
</dbReference>
<keyword evidence="2" id="KW-1185">Reference proteome</keyword>
<evidence type="ECO:0000313" key="2">
    <source>
        <dbReference type="Proteomes" id="UP000831607"/>
    </source>
</evidence>
<dbReference type="NCBIfam" id="NF046053">
    <property type="entry name" value="lipo_BPTD_2524"/>
    <property type="match status" value="1"/>
</dbReference>
<organism evidence="1 2">
    <name type="scientific">Orrella daihaiensis</name>
    <dbReference type="NCBI Taxonomy" id="2782176"/>
    <lineage>
        <taxon>Bacteria</taxon>
        <taxon>Pseudomonadati</taxon>
        <taxon>Pseudomonadota</taxon>
        <taxon>Betaproteobacteria</taxon>
        <taxon>Burkholderiales</taxon>
        <taxon>Alcaligenaceae</taxon>
        <taxon>Orrella</taxon>
    </lineage>
</organism>
<gene>
    <name evidence="1" type="ORF">DHf2319_07775</name>
</gene>
<proteinExistence type="predicted"/>
<sequence>MRTIQGCRFRFFSRLTVVAIALGLVACKGIDPGKSPAKTFQVSVPVKTAYERAIAQSEMCLVTEDRFPLTSQLDPDNKFALVRVNMSMTDTLLSNVRIVAESTSKSRVTVQMWGVAPWDMTAVDAMQAAIEFGVPSCINYFPTEAVKSRQ</sequence>
<accession>A0ABY4AGL3</accession>
<name>A0ABY4AGL3_9BURK</name>
<evidence type="ECO:0000313" key="1">
    <source>
        <dbReference type="EMBL" id="UOD49392.1"/>
    </source>
</evidence>
<dbReference type="Proteomes" id="UP000831607">
    <property type="component" value="Chromosome"/>
</dbReference>
<dbReference type="PROSITE" id="PS51257">
    <property type="entry name" value="PROKAR_LIPOPROTEIN"/>
    <property type="match status" value="1"/>
</dbReference>
<evidence type="ECO:0008006" key="3">
    <source>
        <dbReference type="Google" id="ProtNLM"/>
    </source>
</evidence>
<reference evidence="1 2" key="1">
    <citation type="submission" date="2020-11" db="EMBL/GenBank/DDBJ databases">
        <title>Algicoccus daihaiensis sp.nov., isolated from Daihai Lake in Inner Mongolia.</title>
        <authorList>
            <person name="Kai J."/>
        </authorList>
    </citation>
    <scope>NUCLEOTIDE SEQUENCE [LARGE SCALE GENOMIC DNA]</scope>
    <source>
        <strain evidence="2">f23</strain>
    </source>
</reference>
<protein>
    <recommendedName>
        <fullName evidence="3">Lipoprotein</fullName>
    </recommendedName>
</protein>